<dbReference type="Gene3D" id="3.30.70.1060">
    <property type="entry name" value="Dimeric alpha+beta barrel"/>
    <property type="match status" value="2"/>
</dbReference>
<dbReference type="PANTHER" id="PTHR35174">
    <property type="entry name" value="BLL7171 PROTEIN-RELATED"/>
    <property type="match status" value="1"/>
</dbReference>
<accession>A0ABZ2M6Z0</accession>
<proteinExistence type="inferred from homology"/>
<reference evidence="4 5" key="1">
    <citation type="submission" date="2021-12" db="EMBL/GenBank/DDBJ databases">
        <title>Discovery of the Pendulisporaceae a myxobacterial family with distinct sporulation behavior and unique specialized metabolism.</title>
        <authorList>
            <person name="Garcia R."/>
            <person name="Popoff A."/>
            <person name="Bader C.D."/>
            <person name="Loehr J."/>
            <person name="Walesch S."/>
            <person name="Walt C."/>
            <person name="Boldt J."/>
            <person name="Bunk B."/>
            <person name="Haeckl F.J.F.P.J."/>
            <person name="Gunesch A.P."/>
            <person name="Birkelbach J."/>
            <person name="Nuebel U."/>
            <person name="Pietschmann T."/>
            <person name="Bach T."/>
            <person name="Mueller R."/>
        </authorList>
    </citation>
    <scope>NUCLEOTIDE SEQUENCE [LARGE SCALE GENOMIC DNA]</scope>
    <source>
        <strain evidence="4 5">MSr11954</strain>
    </source>
</reference>
<evidence type="ECO:0000313" key="5">
    <source>
        <dbReference type="Proteomes" id="UP001370348"/>
    </source>
</evidence>
<feature type="region of interest" description="Disordered" evidence="2">
    <location>
        <begin position="1"/>
        <end position="20"/>
    </location>
</feature>
<feature type="compositionally biased region" description="Basic and acidic residues" evidence="2">
    <location>
        <begin position="9"/>
        <end position="20"/>
    </location>
</feature>
<dbReference type="RefSeq" id="WP_394827919.1">
    <property type="nucleotide sequence ID" value="NZ_CP089984.1"/>
</dbReference>
<evidence type="ECO:0000256" key="1">
    <source>
        <dbReference type="ARBA" id="ARBA00007689"/>
    </source>
</evidence>
<feature type="domain" description="YCII-related" evidence="3">
    <location>
        <begin position="3"/>
        <end position="102"/>
    </location>
</feature>
<dbReference type="SUPFAM" id="SSF54909">
    <property type="entry name" value="Dimeric alpha+beta barrel"/>
    <property type="match status" value="2"/>
</dbReference>
<keyword evidence="5" id="KW-1185">Reference proteome</keyword>
<dbReference type="Pfam" id="PF03795">
    <property type="entry name" value="YCII"/>
    <property type="match status" value="2"/>
</dbReference>
<organism evidence="4 5">
    <name type="scientific">Pendulispora albinea</name>
    <dbReference type="NCBI Taxonomy" id="2741071"/>
    <lineage>
        <taxon>Bacteria</taxon>
        <taxon>Pseudomonadati</taxon>
        <taxon>Myxococcota</taxon>
        <taxon>Myxococcia</taxon>
        <taxon>Myxococcales</taxon>
        <taxon>Sorangiineae</taxon>
        <taxon>Pendulisporaceae</taxon>
        <taxon>Pendulispora</taxon>
    </lineage>
</organism>
<dbReference type="Proteomes" id="UP001370348">
    <property type="component" value="Chromosome"/>
</dbReference>
<sequence>MTMRFMMMHKNDPHTEAGGRPSRELIESMGKFIGEHVKAGAFVDGAGLGGSATRTRVTFRGGACTVKHGPYAGVNELIASFSVLKVRSRDEALAWARRYAEVLGDGEIELGPVNEPWDLGLIPKPENAPLRVLMLHKADGTSEAGESPSAARRAGLTKLAKEMTEAGVLLSSETLQPSAKGKRLLFARNELHVMDGPFSESKELIGGFSILRLPSIDDVVVQSKRYAAILGGTLELDIRPLYEPGDVP</sequence>
<dbReference type="InterPro" id="IPR011008">
    <property type="entry name" value="Dimeric_a/b-barrel"/>
</dbReference>
<dbReference type="InterPro" id="IPR005545">
    <property type="entry name" value="YCII"/>
</dbReference>
<dbReference type="EMBL" id="CP089984">
    <property type="protein sequence ID" value="WXB18277.1"/>
    <property type="molecule type" value="Genomic_DNA"/>
</dbReference>
<name>A0ABZ2M6Z0_9BACT</name>
<evidence type="ECO:0000259" key="3">
    <source>
        <dbReference type="Pfam" id="PF03795"/>
    </source>
</evidence>
<evidence type="ECO:0000256" key="2">
    <source>
        <dbReference type="SAM" id="MobiDB-lite"/>
    </source>
</evidence>
<gene>
    <name evidence="4" type="ORF">LZC94_13560</name>
</gene>
<evidence type="ECO:0000313" key="4">
    <source>
        <dbReference type="EMBL" id="WXB18277.1"/>
    </source>
</evidence>
<protein>
    <submittedName>
        <fullName evidence="4">YciI family protein</fullName>
    </submittedName>
</protein>
<feature type="domain" description="YCII-related" evidence="3">
    <location>
        <begin position="132"/>
        <end position="221"/>
    </location>
</feature>
<comment type="similarity">
    <text evidence="1">Belongs to the YciI family.</text>
</comment>